<dbReference type="GO" id="GO:0005524">
    <property type="term" value="F:ATP binding"/>
    <property type="evidence" value="ECO:0007669"/>
    <property type="project" value="UniProtKB-UniRule"/>
</dbReference>
<dbReference type="InterPro" id="IPR017441">
    <property type="entry name" value="Protein_kinase_ATP_BS"/>
</dbReference>
<keyword evidence="10" id="KW-0460">Magnesium</keyword>
<dbReference type="InterPro" id="IPR000719">
    <property type="entry name" value="Prot_kinase_dom"/>
</dbReference>
<keyword evidence="7 13" id="KW-0547">Nucleotide-binding</keyword>
<evidence type="ECO:0000256" key="6">
    <source>
        <dbReference type="ARBA" id="ARBA00022723"/>
    </source>
</evidence>
<feature type="region of interest" description="Disordered" evidence="14">
    <location>
        <begin position="349"/>
        <end position="369"/>
    </location>
</feature>
<dbReference type="InParanoid" id="H3A2X5"/>
<evidence type="ECO:0000256" key="2">
    <source>
        <dbReference type="ARBA" id="ARBA00010886"/>
    </source>
</evidence>
<dbReference type="STRING" id="7897.ENSLACP00000003996"/>
<protein>
    <recommendedName>
        <fullName evidence="3">non-specific serine/threonine protein kinase</fullName>
        <ecNumber evidence="3">2.7.11.1</ecNumber>
    </recommendedName>
</protein>
<dbReference type="GO" id="GO:0046872">
    <property type="term" value="F:metal ion binding"/>
    <property type="evidence" value="ECO:0007669"/>
    <property type="project" value="UniProtKB-KW"/>
</dbReference>
<feature type="compositionally biased region" description="Basic and acidic residues" evidence="14">
    <location>
        <begin position="349"/>
        <end position="358"/>
    </location>
</feature>
<dbReference type="PROSITE" id="PS00107">
    <property type="entry name" value="PROTEIN_KINASE_ATP"/>
    <property type="match status" value="1"/>
</dbReference>
<evidence type="ECO:0000256" key="1">
    <source>
        <dbReference type="ARBA" id="ARBA00001946"/>
    </source>
</evidence>
<evidence type="ECO:0000256" key="10">
    <source>
        <dbReference type="ARBA" id="ARBA00022842"/>
    </source>
</evidence>
<feature type="binding site" evidence="13">
    <location>
        <position position="33"/>
    </location>
    <ligand>
        <name>ATP</name>
        <dbReference type="ChEBI" id="CHEBI:30616"/>
    </ligand>
</feature>
<keyword evidence="17" id="KW-1185">Reference proteome</keyword>
<evidence type="ECO:0000256" key="14">
    <source>
        <dbReference type="SAM" id="MobiDB-lite"/>
    </source>
</evidence>
<keyword evidence="6" id="KW-0479">Metal-binding</keyword>
<dbReference type="FunFam" id="3.30.200.20:FF:000097">
    <property type="entry name" value="Probable serine/threonine-protein kinase nek1"/>
    <property type="match status" value="1"/>
</dbReference>
<dbReference type="PROSITE" id="PS50011">
    <property type="entry name" value="PROTEIN_KINASE_DOM"/>
    <property type="match status" value="1"/>
</dbReference>
<dbReference type="Bgee" id="ENSLACG00000003559">
    <property type="expression patterns" value="Expressed in mesonephros and 6 other cell types or tissues"/>
</dbReference>
<name>H3A2X5_LATCH</name>
<dbReference type="EC" id="2.7.11.1" evidence="3"/>
<evidence type="ECO:0000256" key="4">
    <source>
        <dbReference type="ARBA" id="ARBA00022527"/>
    </source>
</evidence>
<evidence type="ECO:0000256" key="13">
    <source>
        <dbReference type="PROSITE-ProRule" id="PRU10141"/>
    </source>
</evidence>
<evidence type="ECO:0000259" key="15">
    <source>
        <dbReference type="PROSITE" id="PS50011"/>
    </source>
</evidence>
<dbReference type="PANTHER" id="PTHR44984">
    <property type="entry name" value="SERINE/THREONINE-PROTEIN KINASE NEK3"/>
    <property type="match status" value="1"/>
</dbReference>
<dbReference type="EMBL" id="AFYH01135125">
    <property type="status" value="NOT_ANNOTATED_CDS"/>
    <property type="molecule type" value="Genomic_DNA"/>
</dbReference>
<dbReference type="Ensembl" id="ENSLACT00000004032.1">
    <property type="protein sequence ID" value="ENSLACP00000003996.1"/>
    <property type="gene ID" value="ENSLACG00000003559.1"/>
</dbReference>
<sequence>MEGYTLLKVIGEGSFGKALLVQSINNKQQYVMKEIRLPKSSGMRMCKEEAILLAKMKHPNIVAFKGAAEGHLYIVMEYCDGGDLMEKIKLQKGTLFSEDVILNWFVQICLGVRHIHDQRVLHRDIKSKNIFLTKNGILKLGDFGSARLLNSSTAFACTYVGTPYYVSPEIWENRPYNNKSDVWALGCVLYELCTLKHPFQASSWKNLILKICRGSYTPIPSHFCYELHYVIKQMFKRNTKDRPSVNTLLTRRCFAKLINKYSSSEVRHNYSTPALTRLQLHSEQKKKKKKRSCLVLSELYYANKTAFAHLLWLKKNRILICPAIGSFPSLSSMNCACFQLDGLPSLETRSEVSNEHTSKGPSRRHWQDTPSNTVLNVLENASLLSVTAPHEEEKTGGHVTVYPENSPRRQWNKEPSETLLDILKNADVSLAFETYTVRKPVSENLIGPLSDTVRGTDNTDGIEEVVTLDLGRNEPRSDEDDTDFEEEAADSDWISALKIMAKAS</sequence>
<dbReference type="AlphaFoldDB" id="H3A2X5"/>
<dbReference type="PANTHER" id="PTHR44984:SF1">
    <property type="entry name" value="SERINE_THREONINE-PROTEIN KINASE NEK3"/>
    <property type="match status" value="1"/>
</dbReference>
<evidence type="ECO:0000256" key="5">
    <source>
        <dbReference type="ARBA" id="ARBA00022679"/>
    </source>
</evidence>
<evidence type="ECO:0000313" key="17">
    <source>
        <dbReference type="Proteomes" id="UP000008672"/>
    </source>
</evidence>
<gene>
    <name evidence="16" type="primary">NEK3</name>
</gene>
<dbReference type="InterPro" id="IPR008271">
    <property type="entry name" value="Ser/Thr_kinase_AS"/>
</dbReference>
<dbReference type="Gene3D" id="1.10.510.10">
    <property type="entry name" value="Transferase(Phosphotransferase) domain 1"/>
    <property type="match status" value="1"/>
</dbReference>
<dbReference type="GeneTree" id="ENSGT00940000159738"/>
<dbReference type="Pfam" id="PF00069">
    <property type="entry name" value="Pkinase"/>
    <property type="match status" value="1"/>
</dbReference>
<comment type="catalytic activity">
    <reaction evidence="11">
        <text>L-threonyl-[protein] + ATP = O-phospho-L-threonyl-[protein] + ADP + H(+)</text>
        <dbReference type="Rhea" id="RHEA:46608"/>
        <dbReference type="Rhea" id="RHEA-COMP:11060"/>
        <dbReference type="Rhea" id="RHEA-COMP:11605"/>
        <dbReference type="ChEBI" id="CHEBI:15378"/>
        <dbReference type="ChEBI" id="CHEBI:30013"/>
        <dbReference type="ChEBI" id="CHEBI:30616"/>
        <dbReference type="ChEBI" id="CHEBI:61977"/>
        <dbReference type="ChEBI" id="CHEBI:456216"/>
        <dbReference type="EC" id="2.7.11.1"/>
    </reaction>
</comment>
<dbReference type="PROSITE" id="PS00108">
    <property type="entry name" value="PROTEIN_KINASE_ST"/>
    <property type="match status" value="1"/>
</dbReference>
<dbReference type="Proteomes" id="UP000008672">
    <property type="component" value="Unassembled WGS sequence"/>
</dbReference>
<evidence type="ECO:0000256" key="11">
    <source>
        <dbReference type="ARBA" id="ARBA00047899"/>
    </source>
</evidence>
<evidence type="ECO:0000256" key="7">
    <source>
        <dbReference type="ARBA" id="ARBA00022741"/>
    </source>
</evidence>
<dbReference type="Gene3D" id="3.30.200.20">
    <property type="entry name" value="Phosphorylase Kinase, domain 1"/>
    <property type="match status" value="1"/>
</dbReference>
<dbReference type="EMBL" id="AFYH01135124">
    <property type="status" value="NOT_ANNOTATED_CDS"/>
    <property type="molecule type" value="Genomic_DNA"/>
</dbReference>
<dbReference type="GO" id="GO:0004674">
    <property type="term" value="F:protein serine/threonine kinase activity"/>
    <property type="evidence" value="ECO:0007669"/>
    <property type="project" value="UniProtKB-KW"/>
</dbReference>
<dbReference type="eggNOG" id="KOG0589">
    <property type="taxonomic scope" value="Eukaryota"/>
</dbReference>
<reference evidence="16" key="2">
    <citation type="submission" date="2025-08" db="UniProtKB">
        <authorList>
            <consortium name="Ensembl"/>
        </authorList>
    </citation>
    <scope>IDENTIFICATION</scope>
</reference>
<evidence type="ECO:0000313" key="16">
    <source>
        <dbReference type="Ensembl" id="ENSLACP00000003996.1"/>
    </source>
</evidence>
<feature type="region of interest" description="Disordered" evidence="14">
    <location>
        <begin position="389"/>
        <end position="410"/>
    </location>
</feature>
<keyword evidence="8" id="KW-0418">Kinase</keyword>
<dbReference type="HOGENOM" id="CLU_000288_63_39_1"/>
<comment type="cofactor">
    <cofactor evidence="1">
        <name>Mg(2+)</name>
        <dbReference type="ChEBI" id="CHEBI:18420"/>
    </cofactor>
</comment>
<dbReference type="FunCoup" id="H3A2X5">
    <property type="interactions" value="1119"/>
</dbReference>
<keyword evidence="5" id="KW-0808">Transferase</keyword>
<dbReference type="OMA" id="YSYELQY"/>
<evidence type="ECO:0000256" key="8">
    <source>
        <dbReference type="ARBA" id="ARBA00022777"/>
    </source>
</evidence>
<evidence type="ECO:0000256" key="12">
    <source>
        <dbReference type="ARBA" id="ARBA00048679"/>
    </source>
</evidence>
<reference evidence="16" key="3">
    <citation type="submission" date="2025-09" db="UniProtKB">
        <authorList>
            <consortium name="Ensembl"/>
        </authorList>
    </citation>
    <scope>IDENTIFICATION</scope>
</reference>
<comment type="catalytic activity">
    <reaction evidence="12">
        <text>L-seryl-[protein] + ATP = O-phospho-L-seryl-[protein] + ADP + H(+)</text>
        <dbReference type="Rhea" id="RHEA:17989"/>
        <dbReference type="Rhea" id="RHEA-COMP:9863"/>
        <dbReference type="Rhea" id="RHEA-COMP:11604"/>
        <dbReference type="ChEBI" id="CHEBI:15378"/>
        <dbReference type="ChEBI" id="CHEBI:29999"/>
        <dbReference type="ChEBI" id="CHEBI:30616"/>
        <dbReference type="ChEBI" id="CHEBI:83421"/>
        <dbReference type="ChEBI" id="CHEBI:456216"/>
        <dbReference type="EC" id="2.7.11.1"/>
    </reaction>
</comment>
<dbReference type="EMBL" id="AFYH01135123">
    <property type="status" value="NOT_ANNOTATED_CDS"/>
    <property type="molecule type" value="Genomic_DNA"/>
</dbReference>
<keyword evidence="9 13" id="KW-0067">ATP-binding</keyword>
<evidence type="ECO:0000256" key="9">
    <source>
        <dbReference type="ARBA" id="ARBA00022840"/>
    </source>
</evidence>
<proteinExistence type="inferred from homology"/>
<comment type="similarity">
    <text evidence="2">Belongs to the protein kinase superfamily. NEK Ser/Thr protein kinase family. NIMA subfamily.</text>
</comment>
<organism evidence="16 17">
    <name type="scientific">Latimeria chalumnae</name>
    <name type="common">Coelacanth</name>
    <dbReference type="NCBI Taxonomy" id="7897"/>
    <lineage>
        <taxon>Eukaryota</taxon>
        <taxon>Metazoa</taxon>
        <taxon>Chordata</taxon>
        <taxon>Craniata</taxon>
        <taxon>Vertebrata</taxon>
        <taxon>Euteleostomi</taxon>
        <taxon>Coelacanthiformes</taxon>
        <taxon>Coelacanthidae</taxon>
        <taxon>Latimeria</taxon>
    </lineage>
</organism>
<reference evidence="17" key="1">
    <citation type="submission" date="2011-08" db="EMBL/GenBank/DDBJ databases">
        <title>The draft genome of Latimeria chalumnae.</title>
        <authorList>
            <person name="Di Palma F."/>
            <person name="Alfoldi J."/>
            <person name="Johnson J."/>
            <person name="Berlin A."/>
            <person name="Gnerre S."/>
            <person name="Jaffe D."/>
            <person name="MacCallum I."/>
            <person name="Young S."/>
            <person name="Walker B.J."/>
            <person name="Lander E."/>
            <person name="Lindblad-Toh K."/>
        </authorList>
    </citation>
    <scope>NUCLEOTIDE SEQUENCE [LARGE SCALE GENOMIC DNA]</scope>
    <source>
        <strain evidence="17">Wild caught</strain>
    </source>
</reference>
<dbReference type="EMBL" id="AFYH01135126">
    <property type="status" value="NOT_ANNOTATED_CDS"/>
    <property type="molecule type" value="Genomic_DNA"/>
</dbReference>
<dbReference type="SMART" id="SM00220">
    <property type="entry name" value="S_TKc"/>
    <property type="match status" value="1"/>
</dbReference>
<feature type="domain" description="Protein kinase" evidence="15">
    <location>
        <begin position="4"/>
        <end position="254"/>
    </location>
</feature>
<keyword evidence="4" id="KW-0723">Serine/threonine-protein kinase</keyword>
<dbReference type="SUPFAM" id="SSF56112">
    <property type="entry name" value="Protein kinase-like (PK-like)"/>
    <property type="match status" value="1"/>
</dbReference>
<evidence type="ECO:0000256" key="3">
    <source>
        <dbReference type="ARBA" id="ARBA00012513"/>
    </source>
</evidence>
<dbReference type="InterPro" id="IPR011009">
    <property type="entry name" value="Kinase-like_dom_sf"/>
</dbReference>
<dbReference type="FunFam" id="1.10.510.10:FF:000172">
    <property type="entry name" value="serine/threonine-protein kinase Nek1 isoform X1"/>
    <property type="match status" value="1"/>
</dbReference>
<accession>H3A2X5</accession>